<name>A0AA86RD90_9EUKA</name>
<dbReference type="EMBL" id="CATOUU010001088">
    <property type="protein sequence ID" value="CAI9971042.1"/>
    <property type="molecule type" value="Genomic_DNA"/>
</dbReference>
<evidence type="ECO:0000313" key="4">
    <source>
        <dbReference type="Proteomes" id="UP001642409"/>
    </source>
</evidence>
<evidence type="ECO:0000313" key="2">
    <source>
        <dbReference type="EMBL" id="CAI9971042.1"/>
    </source>
</evidence>
<comment type="caution">
    <text evidence="2">The sequence shown here is derived from an EMBL/GenBank/DDBJ whole genome shotgun (WGS) entry which is preliminary data.</text>
</comment>
<accession>A0AA86RD90</accession>
<dbReference type="Proteomes" id="UP001642409">
    <property type="component" value="Unassembled WGS sequence"/>
</dbReference>
<feature type="compositionally biased region" description="Low complexity" evidence="1">
    <location>
        <begin position="48"/>
        <end position="58"/>
    </location>
</feature>
<evidence type="ECO:0000256" key="1">
    <source>
        <dbReference type="SAM" id="MobiDB-lite"/>
    </source>
</evidence>
<dbReference type="EMBL" id="CAXDID020000370">
    <property type="protein sequence ID" value="CAL6083163.1"/>
    <property type="molecule type" value="Genomic_DNA"/>
</dbReference>
<protein>
    <submittedName>
        <fullName evidence="2">Uncharacterized protein</fullName>
    </submittedName>
</protein>
<sequence length="473" mass="55108">MSLEEKYFQKKVQEPKAIRKMPIRLEDGTVVYVKDKVPVEEQNEQEEQVQQQPRQNQQKAVPQNDFSDTDAVRLKIATYCQSLMANPDDKSTINALFKLVDEFDSSSIKNDQLRNDIDTSLEILLKNTKDEGALSQLRGLYNSHMDKKFQELINNCFKGHQNSFNQLQTYLKQDSLFLTHAKLVAIAFEVLQKCKYSVQSGIFFNLFKDSKITKVSNLVPKQKQKKQLIKKKDKEQTVDQFTQASTDEELKENQTNFLGNLIIISTKIIREHQKSILLSQAFEMIIRFSGYLNKLVFDDLMSVIKLYFYNWYDEQNFSSLLTMLGEQDEGLFSLKINKSYRIQADFNTIGNYVKNHKDILVLYDYKHVFSNFDLVMKIIYMVSNPVASDNEINRDDSVLLIYLLSHIYKLNTNYRLQTALACFKNLMLRMPGVQQAGLMKKVSKIINSQQLIQFAKAICSKYCVDWEDEDDKE</sequence>
<keyword evidence="4" id="KW-1185">Reference proteome</keyword>
<feature type="region of interest" description="Disordered" evidence="1">
    <location>
        <begin position="41"/>
        <end position="65"/>
    </location>
</feature>
<gene>
    <name evidence="2" type="ORF">HINF_LOCUS58687</name>
    <name evidence="3" type="ORF">HINF_LOCUS61591</name>
</gene>
<proteinExistence type="predicted"/>
<reference evidence="2" key="1">
    <citation type="submission" date="2023-06" db="EMBL/GenBank/DDBJ databases">
        <authorList>
            <person name="Kurt Z."/>
        </authorList>
    </citation>
    <scope>NUCLEOTIDE SEQUENCE</scope>
</reference>
<reference evidence="3 4" key="2">
    <citation type="submission" date="2024-07" db="EMBL/GenBank/DDBJ databases">
        <authorList>
            <person name="Akdeniz Z."/>
        </authorList>
    </citation>
    <scope>NUCLEOTIDE SEQUENCE [LARGE SCALE GENOMIC DNA]</scope>
</reference>
<evidence type="ECO:0000313" key="3">
    <source>
        <dbReference type="EMBL" id="CAL6083163.1"/>
    </source>
</evidence>
<organism evidence="2">
    <name type="scientific">Hexamita inflata</name>
    <dbReference type="NCBI Taxonomy" id="28002"/>
    <lineage>
        <taxon>Eukaryota</taxon>
        <taxon>Metamonada</taxon>
        <taxon>Diplomonadida</taxon>
        <taxon>Hexamitidae</taxon>
        <taxon>Hexamitinae</taxon>
        <taxon>Hexamita</taxon>
    </lineage>
</organism>
<dbReference type="AlphaFoldDB" id="A0AA86RD90"/>